<organism evidence="1 2">
    <name type="scientific">Clostridium moutaii</name>
    <dbReference type="NCBI Taxonomy" id="3240932"/>
    <lineage>
        <taxon>Bacteria</taxon>
        <taxon>Bacillati</taxon>
        <taxon>Bacillota</taxon>
        <taxon>Clostridia</taxon>
        <taxon>Eubacteriales</taxon>
        <taxon>Clostridiaceae</taxon>
        <taxon>Clostridium</taxon>
    </lineage>
</organism>
<evidence type="ECO:0000313" key="1">
    <source>
        <dbReference type="EMBL" id="MEY7998727.1"/>
    </source>
</evidence>
<dbReference type="RefSeq" id="WP_369702621.1">
    <property type="nucleotide sequence ID" value="NZ_JBGEWD010000001.1"/>
</dbReference>
<keyword evidence="2" id="KW-1185">Reference proteome</keyword>
<comment type="caution">
    <text evidence="1">The sequence shown here is derived from an EMBL/GenBank/DDBJ whole genome shotgun (WGS) entry which is preliminary data.</text>
</comment>
<sequence length="250" mass="27544">MILRRKDAKMIDLNKNLDLNDAKLEVTEDHVHIEFSRPVEILSSAILNGGFTEASNIVNMKVRQNKDADSHKTFLPPKVTIKEYIKSKKWHGKSVGMMTAANMKSFRTCSAVHDNVIVQSFITMGISNARRAGDAADWKSFNSYSPKPGTINIILGTNAKLSRAAMVEAIMIITEAKTCIMQDFNILSSVSKKTATGTGTDSCVVFTGTGENIDYCGKHVLIGEMVANVVLKSLRDSLSEIISWGKTQWI</sequence>
<dbReference type="EMBL" id="JBGEWD010000001">
    <property type="protein sequence ID" value="MEY7998727.1"/>
    <property type="molecule type" value="Genomic_DNA"/>
</dbReference>
<name>A0ABV4BIV3_9CLOT</name>
<reference evidence="1 2" key="1">
    <citation type="submission" date="2024-08" db="EMBL/GenBank/DDBJ databases">
        <title>Clostridium lapicellarii sp. nov., and Clostridium renhuaiense sp. nov., two species isolated from the mud in a fermentation cellar used for producing sauce-flavour Chinese liquors.</title>
        <authorList>
            <person name="Yang F."/>
            <person name="Wang H."/>
            <person name="Chen L.Q."/>
            <person name="Zhou N."/>
            <person name="Lu J.J."/>
            <person name="Pu X.X."/>
            <person name="Wan B."/>
            <person name="Wang L."/>
            <person name="Liu S.J."/>
        </authorList>
    </citation>
    <scope>NUCLEOTIDE SEQUENCE [LARGE SCALE GENOMIC DNA]</scope>
    <source>
        <strain evidence="1 2">MT-5</strain>
    </source>
</reference>
<accession>A0ABV4BIV3</accession>
<evidence type="ECO:0000313" key="2">
    <source>
        <dbReference type="Proteomes" id="UP001564657"/>
    </source>
</evidence>
<dbReference type="Pfam" id="PF01955">
    <property type="entry name" value="CbiZ"/>
    <property type="match status" value="1"/>
</dbReference>
<dbReference type="InterPro" id="IPR002808">
    <property type="entry name" value="AdoCbi_amidolase"/>
</dbReference>
<dbReference type="PANTHER" id="PTHR35336:SF5">
    <property type="entry name" value="ADENOSYLCOBINAMIDE AMIDOHYDROLASE"/>
    <property type="match status" value="1"/>
</dbReference>
<dbReference type="PANTHER" id="PTHR35336">
    <property type="entry name" value="ADENOSYLCOBINAMIDE AMIDOHYDROLASE"/>
    <property type="match status" value="1"/>
</dbReference>
<protein>
    <submittedName>
        <fullName evidence="1">Adenosylcobinamide amidohydrolase</fullName>
    </submittedName>
</protein>
<dbReference type="InterPro" id="IPR052209">
    <property type="entry name" value="CbiZ"/>
</dbReference>
<proteinExistence type="predicted"/>
<dbReference type="Proteomes" id="UP001564657">
    <property type="component" value="Unassembled WGS sequence"/>
</dbReference>
<gene>
    <name evidence="1" type="ORF">AB8U03_00680</name>
</gene>